<sequence>MAARDIAKYVAAYGKRVAAYMRKLKGIRRIGRANRAAIINDRAKAARRKPAPAIPVLNTLSQHSQTSNSRSSISNKKARPYEAAGADIRNFLQAEQERVHEEIVWAAEMEEDAAAAELCPADMINLEATHRLI</sequence>
<reference evidence="3" key="3">
    <citation type="submission" date="2025-08" db="UniProtKB">
        <authorList>
            <consortium name="RefSeq"/>
        </authorList>
    </citation>
    <scope>IDENTIFICATION</scope>
    <source>
        <strain evidence="3">NI907</strain>
    </source>
</reference>
<evidence type="ECO:0000313" key="3">
    <source>
        <dbReference type="RefSeq" id="XP_030976582.1"/>
    </source>
</evidence>
<feature type="region of interest" description="Disordered" evidence="1">
    <location>
        <begin position="49"/>
        <end position="80"/>
    </location>
</feature>
<evidence type="ECO:0000313" key="2">
    <source>
        <dbReference type="Proteomes" id="UP000515153"/>
    </source>
</evidence>
<dbReference type="KEGG" id="pgri:PgNI_11519"/>
<proteinExistence type="predicted"/>
<feature type="compositionally biased region" description="Low complexity" evidence="1">
    <location>
        <begin position="61"/>
        <end position="75"/>
    </location>
</feature>
<dbReference type="Proteomes" id="UP000515153">
    <property type="component" value="Chromosome V"/>
</dbReference>
<reference evidence="3" key="2">
    <citation type="submission" date="2019-10" db="EMBL/GenBank/DDBJ databases">
        <authorList>
            <consortium name="NCBI Genome Project"/>
        </authorList>
    </citation>
    <scope>NUCLEOTIDE SEQUENCE</scope>
    <source>
        <strain evidence="3">NI907</strain>
    </source>
</reference>
<dbReference type="AlphaFoldDB" id="A0A6P8ANV5"/>
<keyword evidence="2" id="KW-1185">Reference proteome</keyword>
<accession>A0A6P8ANV5</accession>
<dbReference type="RefSeq" id="XP_030976582.1">
    <property type="nucleotide sequence ID" value="XM_031131485.1"/>
</dbReference>
<organism evidence="2 3">
    <name type="scientific">Pyricularia grisea</name>
    <name type="common">Crabgrass-specific blast fungus</name>
    <name type="synonym">Magnaporthe grisea</name>
    <dbReference type="NCBI Taxonomy" id="148305"/>
    <lineage>
        <taxon>Eukaryota</taxon>
        <taxon>Fungi</taxon>
        <taxon>Dikarya</taxon>
        <taxon>Ascomycota</taxon>
        <taxon>Pezizomycotina</taxon>
        <taxon>Sordariomycetes</taxon>
        <taxon>Sordariomycetidae</taxon>
        <taxon>Magnaporthales</taxon>
        <taxon>Pyriculariaceae</taxon>
        <taxon>Pyricularia</taxon>
    </lineage>
</organism>
<name>A0A6P8ANV5_PYRGI</name>
<dbReference type="GeneID" id="41966390"/>
<gene>
    <name evidence="3" type="ORF">PgNI_11519</name>
</gene>
<protein>
    <submittedName>
        <fullName evidence="3">Uncharacterized protein</fullName>
    </submittedName>
</protein>
<reference evidence="2 3" key="1">
    <citation type="journal article" date="2019" name="Mol. Biol. Evol.">
        <title>Blast fungal genomes show frequent chromosomal changes, gene gains and losses, and effector gene turnover.</title>
        <authorList>
            <person name="Gomez Luciano L.B."/>
            <person name="Jason Tsai I."/>
            <person name="Chuma I."/>
            <person name="Tosa Y."/>
            <person name="Chen Y.H."/>
            <person name="Li J.Y."/>
            <person name="Li M.Y."/>
            <person name="Jade Lu M.Y."/>
            <person name="Nakayashiki H."/>
            <person name="Li W.H."/>
        </authorList>
    </citation>
    <scope>NUCLEOTIDE SEQUENCE [LARGE SCALE GENOMIC DNA]</scope>
    <source>
        <strain evidence="2 3">NI907</strain>
    </source>
</reference>
<evidence type="ECO:0000256" key="1">
    <source>
        <dbReference type="SAM" id="MobiDB-lite"/>
    </source>
</evidence>